<dbReference type="Proteomes" id="UP000081671">
    <property type="component" value="Unplaced"/>
</dbReference>
<dbReference type="GO" id="GO:0005524">
    <property type="term" value="F:ATP binding"/>
    <property type="evidence" value="ECO:0007669"/>
    <property type="project" value="InterPro"/>
</dbReference>
<evidence type="ECO:0000256" key="2">
    <source>
        <dbReference type="ARBA" id="ARBA00023186"/>
    </source>
</evidence>
<dbReference type="AlphaFoldDB" id="A0A1S3GV09"/>
<keyword evidence="2" id="KW-0143">Chaperone</keyword>
<dbReference type="InterPro" id="IPR001404">
    <property type="entry name" value="Hsp90_fam"/>
</dbReference>
<gene>
    <name evidence="5" type="primary">LOC106002405</name>
</gene>
<dbReference type="GO" id="GO:0140662">
    <property type="term" value="F:ATP-dependent protein folding chaperone"/>
    <property type="evidence" value="ECO:0007669"/>
    <property type="project" value="InterPro"/>
</dbReference>
<comment type="similarity">
    <text evidence="1">Belongs to the heat shock protein 90 family.</text>
</comment>
<dbReference type="OrthoDB" id="9950248at2759"/>
<dbReference type="PANTHER" id="PTHR11528">
    <property type="entry name" value="HEAT SHOCK PROTEIN 90 FAMILY MEMBER"/>
    <property type="match status" value="1"/>
</dbReference>
<dbReference type="Gene3D" id="3.30.230.80">
    <property type="match status" value="1"/>
</dbReference>
<dbReference type="GeneID" id="106002405"/>
<dbReference type="GO" id="GO:0051082">
    <property type="term" value="F:unfolded protein binding"/>
    <property type="evidence" value="ECO:0007669"/>
    <property type="project" value="InterPro"/>
</dbReference>
<dbReference type="GO" id="GO:0016887">
    <property type="term" value="F:ATP hydrolysis activity"/>
    <property type="evidence" value="ECO:0007669"/>
    <property type="project" value="InterPro"/>
</dbReference>
<sequence length="108" mass="12825">MEEEEAAKEDKEEADDEAAVEEEEEEKKPKTKKVEKTVWDWELMNDIKPIWQRPSKEVEEDEYKAFYKSFSKVNTVLEFSSLRKTLKTTGIHLSFRSITNQNILLINR</sequence>
<dbReference type="KEGG" id="dord:106002405"/>
<dbReference type="RefSeq" id="XP_012892743.1">
    <property type="nucleotide sequence ID" value="XM_013037289.1"/>
</dbReference>
<feature type="compositionally biased region" description="Acidic residues" evidence="3">
    <location>
        <begin position="1"/>
        <end position="25"/>
    </location>
</feature>
<evidence type="ECO:0000256" key="1">
    <source>
        <dbReference type="ARBA" id="ARBA00008239"/>
    </source>
</evidence>
<keyword evidence="4" id="KW-1185">Reference proteome</keyword>
<name>A0A1S3GV09_DIPOR</name>
<reference evidence="5" key="1">
    <citation type="submission" date="2025-08" db="UniProtKB">
        <authorList>
            <consortium name="RefSeq"/>
        </authorList>
    </citation>
    <scope>IDENTIFICATION</scope>
    <source>
        <tissue evidence="5">Kidney</tissue>
    </source>
</reference>
<protein>
    <submittedName>
        <fullName evidence="5">Endoplasmin-like</fullName>
    </submittedName>
</protein>
<evidence type="ECO:0000256" key="3">
    <source>
        <dbReference type="SAM" id="MobiDB-lite"/>
    </source>
</evidence>
<feature type="region of interest" description="Disordered" evidence="3">
    <location>
        <begin position="1"/>
        <end position="33"/>
    </location>
</feature>
<evidence type="ECO:0000313" key="5">
    <source>
        <dbReference type="RefSeq" id="XP_012892743.1"/>
    </source>
</evidence>
<dbReference type="Pfam" id="PF00183">
    <property type="entry name" value="HSP90"/>
    <property type="match status" value="1"/>
</dbReference>
<dbReference type="InParanoid" id="A0A1S3GV09"/>
<proteinExistence type="inferred from homology"/>
<organism evidence="4 5">
    <name type="scientific">Dipodomys ordii</name>
    <name type="common">Ord's kangaroo rat</name>
    <dbReference type="NCBI Taxonomy" id="10020"/>
    <lineage>
        <taxon>Eukaryota</taxon>
        <taxon>Metazoa</taxon>
        <taxon>Chordata</taxon>
        <taxon>Craniata</taxon>
        <taxon>Vertebrata</taxon>
        <taxon>Euteleostomi</taxon>
        <taxon>Mammalia</taxon>
        <taxon>Eutheria</taxon>
        <taxon>Euarchontoglires</taxon>
        <taxon>Glires</taxon>
        <taxon>Rodentia</taxon>
        <taxon>Castorimorpha</taxon>
        <taxon>Heteromyidae</taxon>
        <taxon>Dipodomyinae</taxon>
        <taxon>Dipodomys</taxon>
    </lineage>
</organism>
<evidence type="ECO:0000313" key="4">
    <source>
        <dbReference type="Proteomes" id="UP000081671"/>
    </source>
</evidence>
<accession>A0A1S3GV09</accession>